<evidence type="ECO:0008006" key="5">
    <source>
        <dbReference type="Google" id="ProtNLM"/>
    </source>
</evidence>
<keyword evidence="2" id="KW-0472">Membrane</keyword>
<accession>A0A507C3S9</accession>
<sequence length="309" mass="33551">MSAILPDVPVAVCSVALYIGYHGWLIHRVSVKPLSTVIGITRLARRRWIAGITSKNDGSLGVLAVQTIRNYLIMSSMLATVAITLSVGVMAIVASLSKSTTTGEDLQFLGGWDGIFKLKVGALISAFVCAFVSFLEAMRYMNHAGFLMTTVKGSSDEQDKRQQVKTMTELASRMLNRGALFHTFGTRFLLYCFPILGWLFTAWALMGSTILLVVLFYALDQEASEDFGSVTQADVRNLEIAMKASREEDIEIQSIAASSKGDGTGRSSRPTRTTPSGLLSGDSSDALMAGVMPNGHERWQKEPNPSRPA</sequence>
<keyword evidence="2" id="KW-1133">Transmembrane helix</keyword>
<dbReference type="Pfam" id="PF04654">
    <property type="entry name" value="DUF599"/>
    <property type="match status" value="1"/>
</dbReference>
<reference evidence="3 4" key="1">
    <citation type="journal article" date="2019" name="Sci. Rep.">
        <title>Comparative genomics of chytrid fungi reveal insights into the obligate biotrophic and pathogenic lifestyle of Synchytrium endobioticum.</title>
        <authorList>
            <person name="van de Vossenberg B.T.L.H."/>
            <person name="Warris S."/>
            <person name="Nguyen H.D.T."/>
            <person name="van Gent-Pelzer M.P.E."/>
            <person name="Joly D.L."/>
            <person name="van de Geest H.C."/>
            <person name="Bonants P.J.M."/>
            <person name="Smith D.S."/>
            <person name="Levesque C.A."/>
            <person name="van der Lee T.A.J."/>
        </authorList>
    </citation>
    <scope>NUCLEOTIDE SEQUENCE [LARGE SCALE GENOMIC DNA]</scope>
    <source>
        <strain evidence="3 4">LEV6574</strain>
    </source>
</reference>
<feature type="transmembrane region" description="Helical" evidence="2">
    <location>
        <begin position="114"/>
        <end position="135"/>
    </location>
</feature>
<keyword evidence="2" id="KW-0812">Transmembrane</keyword>
<evidence type="ECO:0000313" key="4">
    <source>
        <dbReference type="Proteomes" id="UP000320475"/>
    </source>
</evidence>
<dbReference type="PANTHER" id="PTHR31168">
    <property type="entry name" value="OS02G0292800 PROTEIN"/>
    <property type="match status" value="1"/>
</dbReference>
<gene>
    <name evidence="3" type="ORF">SeLEV6574_g08164</name>
</gene>
<dbReference type="InterPro" id="IPR006747">
    <property type="entry name" value="DUF599"/>
</dbReference>
<dbReference type="OrthoDB" id="761598at2759"/>
<feature type="region of interest" description="Disordered" evidence="1">
    <location>
        <begin position="252"/>
        <end position="309"/>
    </location>
</feature>
<organism evidence="3 4">
    <name type="scientific">Synchytrium endobioticum</name>
    <dbReference type="NCBI Taxonomy" id="286115"/>
    <lineage>
        <taxon>Eukaryota</taxon>
        <taxon>Fungi</taxon>
        <taxon>Fungi incertae sedis</taxon>
        <taxon>Chytridiomycota</taxon>
        <taxon>Chytridiomycota incertae sedis</taxon>
        <taxon>Chytridiomycetes</taxon>
        <taxon>Synchytriales</taxon>
        <taxon>Synchytriaceae</taxon>
        <taxon>Synchytrium</taxon>
    </lineage>
</organism>
<evidence type="ECO:0000256" key="2">
    <source>
        <dbReference type="SAM" id="Phobius"/>
    </source>
</evidence>
<dbReference type="Proteomes" id="UP000320475">
    <property type="component" value="Unassembled WGS sequence"/>
</dbReference>
<dbReference type="PANTHER" id="PTHR31168:SF1">
    <property type="entry name" value="DUF599 FAMILY PROTEIN"/>
    <property type="match status" value="1"/>
</dbReference>
<evidence type="ECO:0000256" key="1">
    <source>
        <dbReference type="SAM" id="MobiDB-lite"/>
    </source>
</evidence>
<feature type="transmembrane region" description="Helical" evidence="2">
    <location>
        <begin position="71"/>
        <end position="94"/>
    </location>
</feature>
<protein>
    <recommendedName>
        <fullName evidence="5">DUF599 domain-containing protein</fullName>
    </recommendedName>
</protein>
<dbReference type="VEuPathDB" id="FungiDB:SeMB42_g03104"/>
<feature type="compositionally biased region" description="Low complexity" evidence="1">
    <location>
        <begin position="265"/>
        <end position="285"/>
    </location>
</feature>
<dbReference type="AlphaFoldDB" id="A0A507C3S9"/>
<feature type="transmembrane region" description="Helical" evidence="2">
    <location>
        <begin position="188"/>
        <end position="219"/>
    </location>
</feature>
<proteinExistence type="predicted"/>
<dbReference type="EMBL" id="QEAM01000754">
    <property type="protein sequence ID" value="TPX35617.1"/>
    <property type="molecule type" value="Genomic_DNA"/>
</dbReference>
<comment type="caution">
    <text evidence="3">The sequence shown here is derived from an EMBL/GenBank/DDBJ whole genome shotgun (WGS) entry which is preliminary data.</text>
</comment>
<name>A0A507C3S9_9FUNG</name>
<evidence type="ECO:0000313" key="3">
    <source>
        <dbReference type="EMBL" id="TPX35617.1"/>
    </source>
</evidence>